<dbReference type="GO" id="GO:0060070">
    <property type="term" value="P:canonical Wnt signaling pathway"/>
    <property type="evidence" value="ECO:0007669"/>
    <property type="project" value="TreeGrafter"/>
</dbReference>
<dbReference type="InterPro" id="IPR036790">
    <property type="entry name" value="Frizzled_dom_sf"/>
</dbReference>
<evidence type="ECO:0000256" key="4">
    <source>
        <dbReference type="SAM" id="SignalP"/>
    </source>
</evidence>
<name>A0AAV2IEM7_LYMST</name>
<dbReference type="SMART" id="SM00063">
    <property type="entry name" value="FRI"/>
    <property type="match status" value="1"/>
</dbReference>
<feature type="chain" id="PRO_5043954373" description="FZ domain-containing protein" evidence="4">
    <location>
        <begin position="25"/>
        <end position="351"/>
    </location>
</feature>
<gene>
    <name evidence="6" type="ORF">GSLYS_00018065001</name>
</gene>
<dbReference type="GO" id="GO:0005886">
    <property type="term" value="C:plasma membrane"/>
    <property type="evidence" value="ECO:0007669"/>
    <property type="project" value="TreeGrafter"/>
</dbReference>
<accession>A0AAV2IEM7</accession>
<evidence type="ECO:0000256" key="2">
    <source>
        <dbReference type="ARBA" id="ARBA00023157"/>
    </source>
</evidence>
<keyword evidence="4" id="KW-0732">Signal</keyword>
<dbReference type="PROSITE" id="PS50038">
    <property type="entry name" value="FZ"/>
    <property type="match status" value="1"/>
</dbReference>
<dbReference type="GO" id="GO:0042813">
    <property type="term" value="F:Wnt receptor activity"/>
    <property type="evidence" value="ECO:0007669"/>
    <property type="project" value="TreeGrafter"/>
</dbReference>
<feature type="domain" description="FZ" evidence="5">
    <location>
        <begin position="43"/>
        <end position="155"/>
    </location>
</feature>
<keyword evidence="1" id="KW-0217">Developmental protein</keyword>
<organism evidence="6 7">
    <name type="scientific">Lymnaea stagnalis</name>
    <name type="common">Great pond snail</name>
    <name type="synonym">Helix stagnalis</name>
    <dbReference type="NCBI Taxonomy" id="6523"/>
    <lineage>
        <taxon>Eukaryota</taxon>
        <taxon>Metazoa</taxon>
        <taxon>Spiralia</taxon>
        <taxon>Lophotrochozoa</taxon>
        <taxon>Mollusca</taxon>
        <taxon>Gastropoda</taxon>
        <taxon>Heterobranchia</taxon>
        <taxon>Euthyneura</taxon>
        <taxon>Panpulmonata</taxon>
        <taxon>Hygrophila</taxon>
        <taxon>Lymnaeoidea</taxon>
        <taxon>Lymnaeidae</taxon>
        <taxon>Lymnaea</taxon>
    </lineage>
</organism>
<feature type="signal peptide" evidence="4">
    <location>
        <begin position="1"/>
        <end position="24"/>
    </location>
</feature>
<dbReference type="GO" id="GO:0017147">
    <property type="term" value="F:Wnt-protein binding"/>
    <property type="evidence" value="ECO:0007669"/>
    <property type="project" value="TreeGrafter"/>
</dbReference>
<dbReference type="InterPro" id="IPR015526">
    <property type="entry name" value="Frizzled/SFRP"/>
</dbReference>
<dbReference type="AlphaFoldDB" id="A0AAV2IEM7"/>
<comment type="caution">
    <text evidence="6">The sequence shown here is derived from an EMBL/GenBank/DDBJ whole genome shotgun (WGS) entry which is preliminary data.</text>
</comment>
<dbReference type="Pfam" id="PF01392">
    <property type="entry name" value="Fz"/>
    <property type="match status" value="1"/>
</dbReference>
<evidence type="ECO:0000256" key="3">
    <source>
        <dbReference type="PROSITE-ProRule" id="PRU00090"/>
    </source>
</evidence>
<keyword evidence="7" id="KW-1185">Reference proteome</keyword>
<dbReference type="Proteomes" id="UP001497497">
    <property type="component" value="Unassembled WGS sequence"/>
</dbReference>
<dbReference type="PANTHER" id="PTHR11309">
    <property type="entry name" value="FRIZZLED"/>
    <property type="match status" value="1"/>
</dbReference>
<comment type="caution">
    <text evidence="3">Lacks conserved residue(s) required for the propagation of feature annotation.</text>
</comment>
<dbReference type="GO" id="GO:0035567">
    <property type="term" value="P:non-canonical Wnt signaling pathway"/>
    <property type="evidence" value="ECO:0007669"/>
    <property type="project" value="TreeGrafter"/>
</dbReference>
<keyword evidence="2" id="KW-1015">Disulfide bond</keyword>
<dbReference type="SUPFAM" id="SSF63501">
    <property type="entry name" value="Frizzled cysteine-rich domain"/>
    <property type="match status" value="1"/>
</dbReference>
<reference evidence="6 7" key="1">
    <citation type="submission" date="2024-04" db="EMBL/GenBank/DDBJ databases">
        <authorList>
            <consortium name="Genoscope - CEA"/>
            <person name="William W."/>
        </authorList>
    </citation>
    <scope>NUCLEOTIDE SEQUENCE [LARGE SCALE GENOMIC DNA]</scope>
</reference>
<evidence type="ECO:0000313" key="6">
    <source>
        <dbReference type="EMBL" id="CAL1544552.1"/>
    </source>
</evidence>
<dbReference type="InterPro" id="IPR020067">
    <property type="entry name" value="Frizzled_dom"/>
</dbReference>
<dbReference type="EMBL" id="CAXITT010000629">
    <property type="protein sequence ID" value="CAL1544552.1"/>
    <property type="molecule type" value="Genomic_DNA"/>
</dbReference>
<evidence type="ECO:0000313" key="7">
    <source>
        <dbReference type="Proteomes" id="UP001497497"/>
    </source>
</evidence>
<sequence length="351" mass="38104">MTFSIPLSTLFRLVLTGLVSCGSSLPHSDTLTSPSPGLGPRACAPVEVARCAQKYSWAHMPNVYGDVSQEEAGVKLEKVLKSFTQPSDVLVTFFCTLYVPPCLESGRGSSTGRVPLPCLPMCQRAESDSKVTRTKDDLDWPIGCQTLPTENCYNFVGQDIAFVKTSMKALPQKSRVDDVILFAPLEVELGNGLELGNDEAYELEVVSLSDARIPARRYDTADLGDPNYFQGWVDVQGSGAANDYCRVIGKGKRRFLSCNLAGSSGQGHHYVSQLGFETGLPNTWFMRDMDGDGKDDYCRCLVSNGSSKITCMKAGERGFYGSTAQGGNQHTYSLPASAGCHSRRINPLFGE</sequence>
<evidence type="ECO:0000259" key="5">
    <source>
        <dbReference type="PROSITE" id="PS50038"/>
    </source>
</evidence>
<evidence type="ECO:0000256" key="1">
    <source>
        <dbReference type="ARBA" id="ARBA00022473"/>
    </source>
</evidence>
<dbReference type="Gene3D" id="1.10.2000.10">
    <property type="entry name" value="Frizzled cysteine-rich domain"/>
    <property type="match status" value="1"/>
</dbReference>
<protein>
    <recommendedName>
        <fullName evidence="5">FZ domain-containing protein</fullName>
    </recommendedName>
</protein>
<proteinExistence type="predicted"/>